<dbReference type="KEGG" id="thao:NI17_014200"/>
<proteinExistence type="predicted"/>
<sequence length="264" mass="28461">MPSRSLLLVAALVLTATSCVSTDGGATPDSAAQAASDSHTPDPRADAQRVAERCPGCADEVQVITGLVHEGEPARLVLTEAEMAANSLTGADRMAAVFLVRNSDDRVLADNLDLAATGFVPLPDGDPDTTTAFDRGNGNFVLLTQDQGQPERQLLAWLNQDDLATVRTFTQRGVATTGQSGIETVDTDRDGSHELVSYLGDETPEWADRDVRFLHRFHPESLDYLPWRCAESDDGGVSYPDPVTMYEAPCYEFGNGPLPWHEGE</sequence>
<dbReference type="RefSeq" id="WP_068689105.1">
    <property type="nucleotide sequence ID" value="NZ_CP063196.1"/>
</dbReference>
<feature type="compositionally biased region" description="Basic and acidic residues" evidence="1">
    <location>
        <begin position="39"/>
        <end position="48"/>
    </location>
</feature>
<gene>
    <name evidence="3" type="ORF">NI17_014200</name>
</gene>
<dbReference type="PROSITE" id="PS51257">
    <property type="entry name" value="PROKAR_LIPOPROTEIN"/>
    <property type="match status" value="1"/>
</dbReference>
<dbReference type="AlphaFoldDB" id="A0A399G418"/>
<accession>A0A399G418</accession>
<feature type="region of interest" description="Disordered" evidence="1">
    <location>
        <begin position="23"/>
        <end position="48"/>
    </location>
</feature>
<dbReference type="OrthoDB" id="3436012at2"/>
<evidence type="ECO:0000256" key="1">
    <source>
        <dbReference type="SAM" id="MobiDB-lite"/>
    </source>
</evidence>
<name>A0A399G418_9ACTN</name>
<dbReference type="Proteomes" id="UP000265719">
    <property type="component" value="Chromosome"/>
</dbReference>
<evidence type="ECO:0000313" key="3">
    <source>
        <dbReference type="EMBL" id="UOE18006.1"/>
    </source>
</evidence>
<keyword evidence="4" id="KW-1185">Reference proteome</keyword>
<feature type="signal peptide" evidence="2">
    <location>
        <begin position="1"/>
        <end position="21"/>
    </location>
</feature>
<dbReference type="EMBL" id="CP063196">
    <property type="protein sequence ID" value="UOE18006.1"/>
    <property type="molecule type" value="Genomic_DNA"/>
</dbReference>
<reference evidence="3" key="1">
    <citation type="submission" date="2020-10" db="EMBL/GenBank/DDBJ databases">
        <title>De novo genome project of the cellulose decomposer Thermobifida halotolerans type strain.</title>
        <authorList>
            <person name="Nagy I."/>
            <person name="Horvath B."/>
            <person name="Kukolya J."/>
            <person name="Nagy I."/>
            <person name="Orsini M."/>
        </authorList>
    </citation>
    <scope>NUCLEOTIDE SEQUENCE</scope>
    <source>
        <strain evidence="3">DSM 44931</strain>
    </source>
</reference>
<organism evidence="3 4">
    <name type="scientific">Thermobifida halotolerans</name>
    <dbReference type="NCBI Taxonomy" id="483545"/>
    <lineage>
        <taxon>Bacteria</taxon>
        <taxon>Bacillati</taxon>
        <taxon>Actinomycetota</taxon>
        <taxon>Actinomycetes</taxon>
        <taxon>Streptosporangiales</taxon>
        <taxon>Nocardiopsidaceae</taxon>
        <taxon>Thermobifida</taxon>
    </lineage>
</organism>
<keyword evidence="2" id="KW-0732">Signal</keyword>
<feature type="chain" id="PRO_5043893219" evidence="2">
    <location>
        <begin position="22"/>
        <end position="264"/>
    </location>
</feature>
<protein>
    <submittedName>
        <fullName evidence="3">Uncharacterized protein</fullName>
    </submittedName>
</protein>
<evidence type="ECO:0000313" key="4">
    <source>
        <dbReference type="Proteomes" id="UP000265719"/>
    </source>
</evidence>
<evidence type="ECO:0000256" key="2">
    <source>
        <dbReference type="SAM" id="SignalP"/>
    </source>
</evidence>